<keyword evidence="4" id="KW-0808">Transferase</keyword>
<dbReference type="PANTHER" id="PTHR43711:SF1">
    <property type="entry name" value="HISTIDINE KINASE 1"/>
    <property type="match status" value="1"/>
</dbReference>
<gene>
    <name evidence="8" type="ORF">ETSY2_38915</name>
</gene>
<dbReference type="PANTHER" id="PTHR43711">
    <property type="entry name" value="TWO-COMPONENT HISTIDINE KINASE"/>
    <property type="match status" value="1"/>
</dbReference>
<feature type="domain" description="Histidine kinase" evidence="7">
    <location>
        <begin position="1"/>
        <end position="135"/>
    </location>
</feature>
<dbReference type="InterPro" id="IPR004358">
    <property type="entry name" value="Sig_transdc_His_kin-like_C"/>
</dbReference>
<dbReference type="PROSITE" id="PS50109">
    <property type="entry name" value="HIS_KIN"/>
    <property type="match status" value="1"/>
</dbReference>
<evidence type="ECO:0000256" key="5">
    <source>
        <dbReference type="ARBA" id="ARBA00022777"/>
    </source>
</evidence>
<keyword evidence="9" id="KW-1185">Reference proteome</keyword>
<protein>
    <recommendedName>
        <fullName evidence="2">histidine kinase</fullName>
        <ecNumber evidence="2">2.7.13.3</ecNumber>
    </recommendedName>
</protein>
<comment type="caution">
    <text evidence="8">The sequence shown here is derived from an EMBL/GenBank/DDBJ whole genome shotgun (WGS) entry which is preliminary data.</text>
</comment>
<dbReference type="Pfam" id="PF02518">
    <property type="entry name" value="HATPase_c"/>
    <property type="match status" value="1"/>
</dbReference>
<evidence type="ECO:0000313" key="8">
    <source>
        <dbReference type="EMBL" id="ETX00512.1"/>
    </source>
</evidence>
<dbReference type="SMART" id="SM00387">
    <property type="entry name" value="HATPase_c"/>
    <property type="match status" value="1"/>
</dbReference>
<dbReference type="InterPro" id="IPR050736">
    <property type="entry name" value="Sensor_HK_Regulatory"/>
</dbReference>
<dbReference type="EC" id="2.7.13.3" evidence="2"/>
<comment type="catalytic activity">
    <reaction evidence="1">
        <text>ATP + protein L-histidine = ADP + protein N-phospho-L-histidine.</text>
        <dbReference type="EC" id="2.7.13.3"/>
    </reaction>
</comment>
<sequence>MASERQLKLEFLTAEATPEVILDPDKIRQVCRNLLSNAVKFSPESGAIICRLHEQHQAGTVLLTISDEGIGIPEDELETIFDRFVQSSKTRTGAGGTGLGLAICQGIVAAHNGRIWAQIRPAGGAIFAIELPIHQTHLTHVVGHDS</sequence>
<dbReference type="HOGENOM" id="CLU_000445_89_31_7"/>
<dbReference type="SUPFAM" id="SSF55874">
    <property type="entry name" value="ATPase domain of HSP90 chaperone/DNA topoisomerase II/histidine kinase"/>
    <property type="match status" value="1"/>
</dbReference>
<accession>W4LSU8</accession>
<dbReference type="EMBL" id="AZHX01001720">
    <property type="protein sequence ID" value="ETX00512.1"/>
    <property type="molecule type" value="Genomic_DNA"/>
</dbReference>
<evidence type="ECO:0000256" key="2">
    <source>
        <dbReference type="ARBA" id="ARBA00012438"/>
    </source>
</evidence>
<evidence type="ECO:0000313" key="9">
    <source>
        <dbReference type="Proteomes" id="UP000019140"/>
    </source>
</evidence>
<keyword evidence="3" id="KW-0597">Phosphoprotein</keyword>
<proteinExistence type="predicted"/>
<evidence type="ECO:0000256" key="1">
    <source>
        <dbReference type="ARBA" id="ARBA00000085"/>
    </source>
</evidence>
<name>W4LSU8_9BACT</name>
<evidence type="ECO:0000256" key="4">
    <source>
        <dbReference type="ARBA" id="ARBA00022679"/>
    </source>
</evidence>
<evidence type="ECO:0000256" key="6">
    <source>
        <dbReference type="ARBA" id="ARBA00023012"/>
    </source>
</evidence>
<reference evidence="8 9" key="1">
    <citation type="journal article" date="2014" name="Nature">
        <title>An environmental bacterial taxon with a large and distinct metabolic repertoire.</title>
        <authorList>
            <person name="Wilson M.C."/>
            <person name="Mori T."/>
            <person name="Ruckert C."/>
            <person name="Uria A.R."/>
            <person name="Helf M.J."/>
            <person name="Takada K."/>
            <person name="Gernert C."/>
            <person name="Steffens U.A."/>
            <person name="Heycke N."/>
            <person name="Schmitt S."/>
            <person name="Rinke C."/>
            <person name="Helfrich E.J."/>
            <person name="Brachmann A.O."/>
            <person name="Gurgui C."/>
            <person name="Wakimoto T."/>
            <person name="Kracht M."/>
            <person name="Crusemann M."/>
            <person name="Hentschel U."/>
            <person name="Abe I."/>
            <person name="Matsunaga S."/>
            <person name="Kalinowski J."/>
            <person name="Takeyama H."/>
            <person name="Piel J."/>
        </authorList>
    </citation>
    <scope>NUCLEOTIDE SEQUENCE [LARGE SCALE GENOMIC DNA]</scope>
    <source>
        <strain evidence="9">TSY2</strain>
    </source>
</reference>
<dbReference type="FunFam" id="3.30.565.10:FF:000006">
    <property type="entry name" value="Sensor histidine kinase WalK"/>
    <property type="match status" value="1"/>
</dbReference>
<organism evidence="8 9">
    <name type="scientific">Candidatus Entotheonella gemina</name>
    <dbReference type="NCBI Taxonomy" id="1429439"/>
    <lineage>
        <taxon>Bacteria</taxon>
        <taxon>Pseudomonadati</taxon>
        <taxon>Nitrospinota/Tectimicrobiota group</taxon>
        <taxon>Candidatus Tectimicrobiota</taxon>
        <taxon>Candidatus Entotheonellia</taxon>
        <taxon>Candidatus Entotheonellales</taxon>
        <taxon>Candidatus Entotheonellaceae</taxon>
        <taxon>Candidatus Entotheonella</taxon>
    </lineage>
</organism>
<dbReference type="AlphaFoldDB" id="W4LSU8"/>
<keyword evidence="6" id="KW-0902">Two-component regulatory system</keyword>
<dbReference type="InterPro" id="IPR005467">
    <property type="entry name" value="His_kinase_dom"/>
</dbReference>
<dbReference type="Gene3D" id="3.30.565.10">
    <property type="entry name" value="Histidine kinase-like ATPase, C-terminal domain"/>
    <property type="match status" value="1"/>
</dbReference>
<dbReference type="InterPro" id="IPR036890">
    <property type="entry name" value="HATPase_C_sf"/>
</dbReference>
<dbReference type="PRINTS" id="PR00344">
    <property type="entry name" value="BCTRLSENSOR"/>
</dbReference>
<dbReference type="GO" id="GO:0004673">
    <property type="term" value="F:protein histidine kinase activity"/>
    <property type="evidence" value="ECO:0007669"/>
    <property type="project" value="UniProtKB-EC"/>
</dbReference>
<dbReference type="InterPro" id="IPR003594">
    <property type="entry name" value="HATPase_dom"/>
</dbReference>
<evidence type="ECO:0000256" key="3">
    <source>
        <dbReference type="ARBA" id="ARBA00022553"/>
    </source>
</evidence>
<dbReference type="GO" id="GO:0000160">
    <property type="term" value="P:phosphorelay signal transduction system"/>
    <property type="evidence" value="ECO:0007669"/>
    <property type="project" value="UniProtKB-KW"/>
</dbReference>
<dbReference type="Proteomes" id="UP000019140">
    <property type="component" value="Unassembled WGS sequence"/>
</dbReference>
<keyword evidence="5" id="KW-0418">Kinase</keyword>
<evidence type="ECO:0000259" key="7">
    <source>
        <dbReference type="PROSITE" id="PS50109"/>
    </source>
</evidence>